<accession>A0AC58U2Q4</accession>
<evidence type="ECO:0000313" key="2">
    <source>
        <dbReference type="RefSeq" id="XP_075103753.1"/>
    </source>
</evidence>
<proteinExistence type="predicted"/>
<name>A0AC58U2Q4_TOBAC</name>
<protein>
    <submittedName>
        <fullName evidence="2">Auxin-responsive protein SAUR50-like</fullName>
    </submittedName>
</protein>
<dbReference type="Proteomes" id="UP000790787">
    <property type="component" value="Chromosome 24"/>
</dbReference>
<evidence type="ECO:0000313" key="1">
    <source>
        <dbReference type="Proteomes" id="UP000790787"/>
    </source>
</evidence>
<reference evidence="1" key="1">
    <citation type="journal article" date="2014" name="Nat. Commun.">
        <title>The tobacco genome sequence and its comparison with those of tomato and potato.</title>
        <authorList>
            <person name="Sierro N."/>
            <person name="Battey J.N."/>
            <person name="Ouadi S."/>
            <person name="Bakaher N."/>
            <person name="Bovet L."/>
            <person name="Willig A."/>
            <person name="Goepfert S."/>
            <person name="Peitsch M.C."/>
            <person name="Ivanov N.V."/>
        </authorList>
    </citation>
    <scope>NUCLEOTIDE SEQUENCE [LARGE SCALE GENOMIC DNA]</scope>
</reference>
<keyword evidence="1" id="KW-1185">Reference proteome</keyword>
<gene>
    <name evidence="2" type="primary">LOC142178320</name>
</gene>
<reference evidence="2" key="2">
    <citation type="submission" date="2025-08" db="UniProtKB">
        <authorList>
            <consortium name="RefSeq"/>
        </authorList>
    </citation>
    <scope>IDENTIFICATION</scope>
    <source>
        <tissue evidence="2">Leaf</tissue>
    </source>
</reference>
<sequence>MFKIIGEEIRSKGLITLKLLIKRLIKNIIKSHLQFSPRRENGVEFVKFPRVNNEEVVPDDVKEGHFAVFAVNTGSEETRKRFILELNWLKDPAFLRLLKLAEEEYGFRQKGVLEIPCPPEELEKIILQLKIERT</sequence>
<organism evidence="1 2">
    <name type="scientific">Nicotiana tabacum</name>
    <name type="common">Common tobacco</name>
    <dbReference type="NCBI Taxonomy" id="4097"/>
    <lineage>
        <taxon>Eukaryota</taxon>
        <taxon>Viridiplantae</taxon>
        <taxon>Streptophyta</taxon>
        <taxon>Embryophyta</taxon>
        <taxon>Tracheophyta</taxon>
        <taxon>Spermatophyta</taxon>
        <taxon>Magnoliopsida</taxon>
        <taxon>eudicotyledons</taxon>
        <taxon>Gunneridae</taxon>
        <taxon>Pentapetalae</taxon>
        <taxon>asterids</taxon>
        <taxon>lamiids</taxon>
        <taxon>Solanales</taxon>
        <taxon>Solanaceae</taxon>
        <taxon>Nicotianoideae</taxon>
        <taxon>Nicotianeae</taxon>
        <taxon>Nicotiana</taxon>
    </lineage>
</organism>
<dbReference type="RefSeq" id="XP_075103753.1">
    <property type="nucleotide sequence ID" value="XM_075247652.1"/>
</dbReference>